<feature type="transmembrane region" description="Helical" evidence="1">
    <location>
        <begin position="7"/>
        <end position="30"/>
    </location>
</feature>
<dbReference type="EMBL" id="CP099582">
    <property type="protein sequence ID" value="USS40177.1"/>
    <property type="molecule type" value="Genomic_DNA"/>
</dbReference>
<gene>
    <name evidence="2" type="ORF">NF865_07530</name>
</gene>
<name>A0A9E7MWP0_THEAG</name>
<protein>
    <submittedName>
        <fullName evidence="2">Uncharacterized protein</fullName>
    </submittedName>
</protein>
<dbReference type="KEGG" id="tagg:NF865_07530"/>
<feature type="transmembrane region" description="Helical" evidence="1">
    <location>
        <begin position="80"/>
        <end position="97"/>
    </location>
</feature>
<proteinExistence type="predicted"/>
<reference evidence="2" key="2">
    <citation type="submission" date="2022-06" db="EMBL/GenBank/DDBJ databases">
        <authorList>
            <person name="Park Y.-J."/>
        </authorList>
    </citation>
    <scope>NUCLEOTIDE SEQUENCE</scope>
    <source>
        <strain evidence="2">TY</strain>
    </source>
</reference>
<keyword evidence="3" id="KW-1185">Reference proteome</keyword>
<evidence type="ECO:0000256" key="1">
    <source>
        <dbReference type="SAM" id="Phobius"/>
    </source>
</evidence>
<organism evidence="2 3">
    <name type="scientific">Thermococcus aggregans</name>
    <dbReference type="NCBI Taxonomy" id="110163"/>
    <lineage>
        <taxon>Archaea</taxon>
        <taxon>Methanobacteriati</taxon>
        <taxon>Methanobacteriota</taxon>
        <taxon>Thermococci</taxon>
        <taxon>Thermococcales</taxon>
        <taxon>Thermococcaceae</taxon>
        <taxon>Thermococcus</taxon>
    </lineage>
</organism>
<feature type="transmembrane region" description="Helical" evidence="1">
    <location>
        <begin position="42"/>
        <end position="68"/>
    </location>
</feature>
<evidence type="ECO:0000313" key="2">
    <source>
        <dbReference type="EMBL" id="USS40177.1"/>
    </source>
</evidence>
<dbReference type="AlphaFoldDB" id="A0A9E7MWP0"/>
<keyword evidence="1" id="KW-1133">Transmembrane helix</keyword>
<keyword evidence="1" id="KW-0472">Membrane</keyword>
<accession>A0A9E7MWP0</accession>
<reference evidence="2" key="1">
    <citation type="journal article" date="1998" name="Int. J. Syst. Bacteriol. 48 Pt">
        <title>Thermococcus guaymasensis sp. nov. and Thermococcus aggregans sp. nov., two novel thermophilic archaea isolated from the Guaymas Basin hydrothermal vent site.</title>
        <authorList>
            <person name="Canganella F."/>
            <person name="Jones W.J."/>
            <person name="Gambacorta A."/>
            <person name="Antranikian G."/>
        </authorList>
    </citation>
    <scope>NUCLEOTIDE SEQUENCE</scope>
    <source>
        <strain evidence="2">TY</strain>
    </source>
</reference>
<keyword evidence="1" id="KW-0812">Transmembrane</keyword>
<evidence type="ECO:0000313" key="3">
    <source>
        <dbReference type="Proteomes" id="UP001055732"/>
    </source>
</evidence>
<sequence length="265" mass="29802">MKRQTLAMILVSTVLLLLLIPICIAVMILLDISDISKLFPYSVSSSIITGIGIVLSALIVGFLAKIAALKIYKEEKPAKVAFLAVFLIALFISVYTINIPRIGPSPQKVIYYTLYENEVYVNPYFGEISLPFEEKDWTKEYGLRPRGYLKREEGIVNGSSGFVFQNITGVYMGIFVYPNSHESPKCENALRDLEEKLKNKGWQRTEVPPEALEKRNFIGRLINATMLQQGNKAVYLECSDVMAYGRLIILYGKKEEVAELASILS</sequence>
<dbReference type="RefSeq" id="WP_253304134.1">
    <property type="nucleotide sequence ID" value="NZ_CP099582.1"/>
</dbReference>
<dbReference type="Proteomes" id="UP001055732">
    <property type="component" value="Chromosome"/>
</dbReference>